<gene>
    <name evidence="2" type="ORF">PBS003_LOCUS923</name>
</gene>
<organism evidence="2 3">
    <name type="scientific">Peronospora belbahrii</name>
    <dbReference type="NCBI Taxonomy" id="622444"/>
    <lineage>
        <taxon>Eukaryota</taxon>
        <taxon>Sar</taxon>
        <taxon>Stramenopiles</taxon>
        <taxon>Oomycota</taxon>
        <taxon>Peronosporomycetes</taxon>
        <taxon>Peronosporales</taxon>
        <taxon>Peronosporaceae</taxon>
        <taxon>Peronospora</taxon>
    </lineage>
</organism>
<feature type="transmembrane region" description="Helical" evidence="1">
    <location>
        <begin position="15"/>
        <end position="31"/>
    </location>
</feature>
<proteinExistence type="predicted"/>
<protein>
    <recommendedName>
        <fullName evidence="4">Prenyltransferase</fullName>
    </recommendedName>
</protein>
<evidence type="ECO:0000313" key="2">
    <source>
        <dbReference type="EMBL" id="CAH0474055.1"/>
    </source>
</evidence>
<name>A0AAU9KM63_9STRA</name>
<feature type="transmembrane region" description="Helical" evidence="1">
    <location>
        <begin position="233"/>
        <end position="257"/>
    </location>
</feature>
<feature type="transmembrane region" description="Helical" evidence="1">
    <location>
        <begin position="175"/>
        <end position="194"/>
    </location>
</feature>
<sequence>MEDAKSVYSALRPRTLFVSASPVLLTISLLYKSHHVSFLQFDVFTILICALLAQLIGNLSVVYNNFQRTLQPSKITEVPDVKIILNLLTLTQIRRWSTLFYGLQLTLFGLTHGIYGKSIQITGAMVSLVTLILIYCQRKDKLLRVIGLREAMIAWGVGPIAMFSTSVYLVGELPWAIVMYAYIVMLLAWAYLLLESARDAPFARRMGCADTSLALHLGFQYCFQGFLLLMVSFYGLVLVIGIAMGHLGNFLLVVTIVKLKDISEDLRLERLNLLPDQFARLAAVLSVGLIFSILAGLT</sequence>
<keyword evidence="1" id="KW-1133">Transmembrane helix</keyword>
<feature type="transmembrane region" description="Helical" evidence="1">
    <location>
        <begin position="148"/>
        <end position="169"/>
    </location>
</feature>
<accession>A0AAU9KM63</accession>
<feature type="transmembrane region" description="Helical" evidence="1">
    <location>
        <begin position="43"/>
        <end position="63"/>
    </location>
</feature>
<feature type="transmembrane region" description="Helical" evidence="1">
    <location>
        <begin position="114"/>
        <end position="136"/>
    </location>
</feature>
<reference evidence="2" key="1">
    <citation type="submission" date="2021-11" db="EMBL/GenBank/DDBJ databases">
        <authorList>
            <person name="Islam A."/>
            <person name="Islam S."/>
            <person name="Flora M.S."/>
            <person name="Rahman M."/>
            <person name="Ziaur R.M."/>
            <person name="Epstein J.H."/>
            <person name="Hassan M."/>
            <person name="Klassen M."/>
            <person name="Woodard K."/>
            <person name="Webb A."/>
            <person name="Webby R.J."/>
            <person name="El Zowalaty M.E."/>
        </authorList>
    </citation>
    <scope>NUCLEOTIDE SEQUENCE</scope>
    <source>
        <strain evidence="2">Pbs3</strain>
    </source>
</reference>
<evidence type="ECO:0000256" key="1">
    <source>
        <dbReference type="SAM" id="Phobius"/>
    </source>
</evidence>
<dbReference type="EMBL" id="CAKKTJ010000095">
    <property type="protein sequence ID" value="CAH0474055.1"/>
    <property type="molecule type" value="Genomic_DNA"/>
</dbReference>
<evidence type="ECO:0000313" key="3">
    <source>
        <dbReference type="Proteomes" id="UP001160483"/>
    </source>
</evidence>
<dbReference type="Proteomes" id="UP001160483">
    <property type="component" value="Unassembled WGS sequence"/>
</dbReference>
<evidence type="ECO:0008006" key="4">
    <source>
        <dbReference type="Google" id="ProtNLM"/>
    </source>
</evidence>
<keyword evidence="1" id="KW-0472">Membrane</keyword>
<comment type="caution">
    <text evidence="2">The sequence shown here is derived from an EMBL/GenBank/DDBJ whole genome shotgun (WGS) entry which is preliminary data.</text>
</comment>
<dbReference type="AlphaFoldDB" id="A0AAU9KM63"/>
<keyword evidence="1" id="KW-0812">Transmembrane</keyword>
<feature type="transmembrane region" description="Helical" evidence="1">
    <location>
        <begin position="278"/>
        <end position="297"/>
    </location>
</feature>